<dbReference type="Pfam" id="PF00069">
    <property type="entry name" value="Pkinase"/>
    <property type="match status" value="1"/>
</dbReference>
<dbReference type="Proteomes" id="UP000525078">
    <property type="component" value="Unassembled WGS sequence"/>
</dbReference>
<evidence type="ECO:0000313" key="2">
    <source>
        <dbReference type="EMBL" id="KAF4351209.1"/>
    </source>
</evidence>
<sequence length="271" mass="30940">MKRLRRESDFHNNVHENDYSEEQSIYSINNTGKWKRSQLLGKGYNGTVYLVEMIKPPPIITSSRLNGSHPIMAVKTTLASRSDELKKEKKLLQLFHGSPYIVRCFGDDITITTDNNGNKTKLYNVFLEYAQVCSQKSIVHCDLKPENILMVKEEDDDEDFVAKISDFGLSKKMSDNWMTPSIVKGTKVYWAPECVEDEIQEQCSDIWALGCIVLYMLTDGSMRWNNKINETMSKDAKDFLVKCFEANPLERPSATMLLTHPFVGGSGFINK</sequence>
<proteinExistence type="predicted"/>
<evidence type="ECO:0000259" key="1">
    <source>
        <dbReference type="PROSITE" id="PS50011"/>
    </source>
</evidence>
<dbReference type="EMBL" id="JAATIP010000343">
    <property type="protein sequence ID" value="KAF4351209.1"/>
    <property type="molecule type" value="Genomic_DNA"/>
</dbReference>
<accession>A0A7J6E0H9</accession>
<dbReference type="PANTHER" id="PTHR48011">
    <property type="entry name" value="CCR4-NOT TRANSCRIPTIONAL COMPLEX SUBUNIT CAF120-RELATED"/>
    <property type="match status" value="1"/>
</dbReference>
<dbReference type="AlphaFoldDB" id="A0A7J6E0H9"/>
<protein>
    <recommendedName>
        <fullName evidence="1">Protein kinase domain-containing protein</fullName>
    </recommendedName>
</protein>
<dbReference type="SMART" id="SM00220">
    <property type="entry name" value="S_TKc"/>
    <property type="match status" value="1"/>
</dbReference>
<organism evidence="2 3">
    <name type="scientific">Cannabis sativa</name>
    <name type="common">Hemp</name>
    <name type="synonym">Marijuana</name>
    <dbReference type="NCBI Taxonomy" id="3483"/>
    <lineage>
        <taxon>Eukaryota</taxon>
        <taxon>Viridiplantae</taxon>
        <taxon>Streptophyta</taxon>
        <taxon>Embryophyta</taxon>
        <taxon>Tracheophyta</taxon>
        <taxon>Spermatophyta</taxon>
        <taxon>Magnoliopsida</taxon>
        <taxon>eudicotyledons</taxon>
        <taxon>Gunneridae</taxon>
        <taxon>Pentapetalae</taxon>
        <taxon>rosids</taxon>
        <taxon>fabids</taxon>
        <taxon>Rosales</taxon>
        <taxon>Cannabaceae</taxon>
        <taxon>Cannabis</taxon>
    </lineage>
</organism>
<gene>
    <name evidence="2" type="ORF">F8388_000385</name>
</gene>
<evidence type="ECO:0000313" key="3">
    <source>
        <dbReference type="Proteomes" id="UP000525078"/>
    </source>
</evidence>
<dbReference type="GO" id="GO:0005524">
    <property type="term" value="F:ATP binding"/>
    <property type="evidence" value="ECO:0007669"/>
    <property type="project" value="InterPro"/>
</dbReference>
<feature type="non-terminal residue" evidence="2">
    <location>
        <position position="271"/>
    </location>
</feature>
<dbReference type="PROSITE" id="PS00108">
    <property type="entry name" value="PROTEIN_KINASE_ST"/>
    <property type="match status" value="1"/>
</dbReference>
<dbReference type="InterPro" id="IPR011009">
    <property type="entry name" value="Kinase-like_dom_sf"/>
</dbReference>
<dbReference type="PANTHER" id="PTHR48011:SF56">
    <property type="entry name" value="PROTEIN KINASE DOMAIN-CONTAINING PROTEIN"/>
    <property type="match status" value="1"/>
</dbReference>
<dbReference type="Gene3D" id="1.10.510.10">
    <property type="entry name" value="Transferase(Phosphotransferase) domain 1"/>
    <property type="match status" value="1"/>
</dbReference>
<comment type="caution">
    <text evidence="2">The sequence shown here is derived from an EMBL/GenBank/DDBJ whole genome shotgun (WGS) entry which is preliminary data.</text>
</comment>
<dbReference type="InterPro" id="IPR000719">
    <property type="entry name" value="Prot_kinase_dom"/>
</dbReference>
<feature type="domain" description="Protein kinase" evidence="1">
    <location>
        <begin position="34"/>
        <end position="263"/>
    </location>
</feature>
<dbReference type="InterPro" id="IPR052751">
    <property type="entry name" value="Plant_MAPKKK"/>
</dbReference>
<dbReference type="GO" id="GO:0007165">
    <property type="term" value="P:signal transduction"/>
    <property type="evidence" value="ECO:0007669"/>
    <property type="project" value="TreeGrafter"/>
</dbReference>
<dbReference type="PROSITE" id="PS50011">
    <property type="entry name" value="PROTEIN_KINASE_DOM"/>
    <property type="match status" value="1"/>
</dbReference>
<dbReference type="GO" id="GO:0004672">
    <property type="term" value="F:protein kinase activity"/>
    <property type="evidence" value="ECO:0007669"/>
    <property type="project" value="InterPro"/>
</dbReference>
<name>A0A7J6E0H9_CANSA</name>
<dbReference type="InterPro" id="IPR008271">
    <property type="entry name" value="Ser/Thr_kinase_AS"/>
</dbReference>
<reference evidence="2 3" key="1">
    <citation type="journal article" date="2020" name="bioRxiv">
        <title>Sequence and annotation of 42 cannabis genomes reveals extensive copy number variation in cannabinoid synthesis and pathogen resistance genes.</title>
        <authorList>
            <person name="Mckernan K.J."/>
            <person name="Helbert Y."/>
            <person name="Kane L.T."/>
            <person name="Ebling H."/>
            <person name="Zhang L."/>
            <person name="Liu B."/>
            <person name="Eaton Z."/>
            <person name="Mclaughlin S."/>
            <person name="Kingan S."/>
            <person name="Baybayan P."/>
            <person name="Concepcion G."/>
            <person name="Jordan M."/>
            <person name="Riva A."/>
            <person name="Barbazuk W."/>
            <person name="Harkins T."/>
        </authorList>
    </citation>
    <scope>NUCLEOTIDE SEQUENCE [LARGE SCALE GENOMIC DNA]</scope>
    <source>
        <strain evidence="3">cv. Jamaican Lion 4</strain>
        <tissue evidence="2">Leaf</tissue>
    </source>
</reference>
<dbReference type="SUPFAM" id="SSF56112">
    <property type="entry name" value="Protein kinase-like (PK-like)"/>
    <property type="match status" value="1"/>
</dbReference>